<feature type="region of interest" description="Disordered" evidence="1">
    <location>
        <begin position="43"/>
        <end position="222"/>
    </location>
</feature>
<keyword evidence="3" id="KW-1185">Reference proteome</keyword>
<feature type="compositionally biased region" description="Low complexity" evidence="1">
    <location>
        <begin position="186"/>
        <end position="217"/>
    </location>
</feature>
<feature type="region of interest" description="Disordered" evidence="1">
    <location>
        <begin position="295"/>
        <end position="321"/>
    </location>
</feature>
<feature type="compositionally biased region" description="Gly residues" evidence="1">
    <location>
        <begin position="310"/>
        <end position="319"/>
    </location>
</feature>
<dbReference type="AlphaFoldDB" id="A0ABD3M7H4"/>
<gene>
    <name evidence="2" type="ORF">ACHAWU_000841</name>
</gene>
<feature type="compositionally biased region" description="Polar residues" evidence="1">
    <location>
        <begin position="462"/>
        <end position="503"/>
    </location>
</feature>
<feature type="region of interest" description="Disordered" evidence="1">
    <location>
        <begin position="849"/>
        <end position="881"/>
    </location>
</feature>
<feature type="compositionally biased region" description="Polar residues" evidence="1">
    <location>
        <begin position="112"/>
        <end position="126"/>
    </location>
</feature>
<evidence type="ECO:0000313" key="2">
    <source>
        <dbReference type="EMBL" id="KAL3759542.1"/>
    </source>
</evidence>
<sequence length="1110" mass="119811">MTTRTNTSTPAADRIKALASLLSEDDPDDDDCWGEKYISRDNVRERRNLFRKGHINSPKTPAATTTARGPERRGMTAESKSKSSFKEKSSVCPAVRPTQATATTVQAAALPSKSSTNSPDNTSPHATSAVKIHREWKREQVPDPLQHRENEEKNQHWEKTIPSTTNATASSVATTSTPSPPPPQTEPQQTTQPKPTENASDSAIVSTSSSSFPTSSSKQIVFGRPDTFGAAGMGIATSDNDSYYMPNVKERAKALSYWKLTKKEKNGHQRALEWKRSCCGDDDCEVDGGGSVVNTQEGIGESLSYTSSGSGSGSSGGVGQAHCDRRCHEDDDGFSPNCSGGGGDSASLAAALTMKKASAPGFLAKFVQLLEDDVNDNEGREQHQYERGKMKMLNKKPTELKGVPPHSSSSMVAQEHENTVNGGVPLTPRGSGAPSPRVNGKLLSPRAALSPRSGFVSKHTKGSVSLTFNSPSPKNAKTNKNPCNNMVTKQNRDTVPSKSPRVQVNDGSLCSIAKNETDKKIHYSTCSISNRIGVTCDGNANIQKTSYDYQIRNDYDHVMDTTRREGKERNEETADKWYDSNREYDVDSEDENRVAGDCDGVDDNEMASTARPTTHHNNVEANAIQSEVEVHDSIEDDNVELDGQPKDTAMMTMNATDSVIEEAMTFLHTPLFDLDCPIEIRLETSDDDEDNHWNQPQRGQFINHEEASCEGELLEVAERFALSLDRFLVGSDDAVGRDVSLYGNTAEGGAQQSIEKRTSTGTFSIGEESGESETDECAWEGWIETPLHNDGKVQNFTFPINNNCEESGKPFLAMEASESYLGANNYGGDDFGEFQLSLARNSKRSDAFFPSTVEKTTHDMPRRSSSSIDRNSNASDGARKPTKIKISIDGAPEFSSKEVHEETTFFVANQPSPSCGDDACLLVGQSSIGFPAFTAATAPGQGNMAGKQSATKLKLKRLLNNNAKSSVDIDSRLPSTAARFVTTSSSLFGPLPDDSSATNDSIRSESNCTSVCDQEMDSTGKFFIFASSATSFTSDASPQNGFVANFDNKTLCIGGSISSSSDCGDCAGVAPALATKAKKILKRMKGSTPFLGKTKKMNAFGSLDDGDIDQ</sequence>
<organism evidence="2 3">
    <name type="scientific">Discostella pseudostelligera</name>
    <dbReference type="NCBI Taxonomy" id="259834"/>
    <lineage>
        <taxon>Eukaryota</taxon>
        <taxon>Sar</taxon>
        <taxon>Stramenopiles</taxon>
        <taxon>Ochrophyta</taxon>
        <taxon>Bacillariophyta</taxon>
        <taxon>Coscinodiscophyceae</taxon>
        <taxon>Thalassiosirophycidae</taxon>
        <taxon>Stephanodiscales</taxon>
        <taxon>Stephanodiscaceae</taxon>
        <taxon>Discostella</taxon>
    </lineage>
</organism>
<accession>A0ABD3M7H4</accession>
<evidence type="ECO:0000313" key="3">
    <source>
        <dbReference type="Proteomes" id="UP001530293"/>
    </source>
</evidence>
<feature type="compositionally biased region" description="Low complexity" evidence="1">
    <location>
        <begin position="300"/>
        <end position="309"/>
    </location>
</feature>
<evidence type="ECO:0000256" key="1">
    <source>
        <dbReference type="SAM" id="MobiDB-lite"/>
    </source>
</evidence>
<comment type="caution">
    <text evidence="2">The sequence shown here is derived from an EMBL/GenBank/DDBJ whole genome shotgun (WGS) entry which is preliminary data.</text>
</comment>
<feature type="compositionally biased region" description="Basic and acidic residues" evidence="1">
    <location>
        <begin position="132"/>
        <end position="159"/>
    </location>
</feature>
<feature type="compositionally biased region" description="Basic and acidic residues" evidence="1">
    <location>
        <begin position="69"/>
        <end position="89"/>
    </location>
</feature>
<feature type="compositionally biased region" description="Low complexity" evidence="1">
    <location>
        <begin position="863"/>
        <end position="876"/>
    </location>
</feature>
<dbReference type="EMBL" id="JALLBG020000200">
    <property type="protein sequence ID" value="KAL3759542.1"/>
    <property type="molecule type" value="Genomic_DNA"/>
</dbReference>
<feature type="compositionally biased region" description="Low complexity" evidence="1">
    <location>
        <begin position="93"/>
        <end position="109"/>
    </location>
</feature>
<feature type="compositionally biased region" description="Polar residues" evidence="1">
    <location>
        <begin position="57"/>
        <end position="67"/>
    </location>
</feature>
<feature type="region of interest" description="Disordered" evidence="1">
    <location>
        <begin position="748"/>
        <end position="774"/>
    </location>
</feature>
<reference evidence="2 3" key="1">
    <citation type="submission" date="2024-10" db="EMBL/GenBank/DDBJ databases">
        <title>Updated reference genomes for cyclostephanoid diatoms.</title>
        <authorList>
            <person name="Roberts W.R."/>
            <person name="Alverson A.J."/>
        </authorList>
    </citation>
    <scope>NUCLEOTIDE SEQUENCE [LARGE SCALE GENOMIC DNA]</scope>
    <source>
        <strain evidence="2 3">AJA232-27</strain>
    </source>
</reference>
<proteinExistence type="predicted"/>
<feature type="region of interest" description="Disordered" evidence="1">
    <location>
        <begin position="449"/>
        <end position="503"/>
    </location>
</feature>
<protein>
    <submittedName>
        <fullName evidence="2">Uncharacterized protein</fullName>
    </submittedName>
</protein>
<feature type="compositionally biased region" description="Low complexity" evidence="1">
    <location>
        <begin position="162"/>
        <end position="177"/>
    </location>
</feature>
<dbReference type="Proteomes" id="UP001530293">
    <property type="component" value="Unassembled WGS sequence"/>
</dbReference>
<name>A0ABD3M7H4_9STRA</name>